<name>A0A6D2KJ39_9BRAS</name>
<feature type="region of interest" description="Disordered" evidence="1">
    <location>
        <begin position="63"/>
        <end position="85"/>
    </location>
</feature>
<evidence type="ECO:0000313" key="2">
    <source>
        <dbReference type="EMBL" id="CAA7053032.1"/>
    </source>
</evidence>
<dbReference type="Proteomes" id="UP000467841">
    <property type="component" value="Unassembled WGS sequence"/>
</dbReference>
<comment type="caution">
    <text evidence="2">The sequence shown here is derived from an EMBL/GenBank/DDBJ whole genome shotgun (WGS) entry which is preliminary data.</text>
</comment>
<evidence type="ECO:0000313" key="3">
    <source>
        <dbReference type="Proteomes" id="UP000467841"/>
    </source>
</evidence>
<organism evidence="2 3">
    <name type="scientific">Microthlaspi erraticum</name>
    <dbReference type="NCBI Taxonomy" id="1685480"/>
    <lineage>
        <taxon>Eukaryota</taxon>
        <taxon>Viridiplantae</taxon>
        <taxon>Streptophyta</taxon>
        <taxon>Embryophyta</taxon>
        <taxon>Tracheophyta</taxon>
        <taxon>Spermatophyta</taxon>
        <taxon>Magnoliopsida</taxon>
        <taxon>eudicotyledons</taxon>
        <taxon>Gunneridae</taxon>
        <taxon>Pentapetalae</taxon>
        <taxon>rosids</taxon>
        <taxon>malvids</taxon>
        <taxon>Brassicales</taxon>
        <taxon>Brassicaceae</taxon>
        <taxon>Coluteocarpeae</taxon>
        <taxon>Microthlaspi</taxon>
    </lineage>
</organism>
<dbReference type="EMBL" id="CACVBM020001518">
    <property type="protein sequence ID" value="CAA7053032.1"/>
    <property type="molecule type" value="Genomic_DNA"/>
</dbReference>
<keyword evidence="3" id="KW-1185">Reference proteome</keyword>
<protein>
    <submittedName>
        <fullName evidence="2">Uncharacterized protein</fullName>
    </submittedName>
</protein>
<proteinExistence type="predicted"/>
<gene>
    <name evidence="2" type="ORF">MERR_LOCUS40267</name>
</gene>
<feature type="compositionally biased region" description="Gly residues" evidence="1">
    <location>
        <begin position="76"/>
        <end position="85"/>
    </location>
</feature>
<sequence length="85" mass="9622">MQIQRDIDRVFEYVGFRSTVHKRESLMARTGLNTVYTMMSRCRVSQSSSSAYGFHDFGKMTFKKKKTEENQSEKGLSGGGKGDQG</sequence>
<dbReference type="AlphaFoldDB" id="A0A6D2KJ39"/>
<accession>A0A6D2KJ39</accession>
<reference evidence="2" key="1">
    <citation type="submission" date="2020-01" db="EMBL/GenBank/DDBJ databases">
        <authorList>
            <person name="Mishra B."/>
        </authorList>
    </citation>
    <scope>NUCLEOTIDE SEQUENCE [LARGE SCALE GENOMIC DNA]</scope>
</reference>
<evidence type="ECO:0000256" key="1">
    <source>
        <dbReference type="SAM" id="MobiDB-lite"/>
    </source>
</evidence>